<evidence type="ECO:0000313" key="3">
    <source>
        <dbReference type="Proteomes" id="UP000315010"/>
    </source>
</evidence>
<feature type="domain" description="CYTH" evidence="1">
    <location>
        <begin position="1"/>
        <end position="182"/>
    </location>
</feature>
<dbReference type="CDD" id="cd07890">
    <property type="entry name" value="CYTH-like_AC_IV-like"/>
    <property type="match status" value="1"/>
</dbReference>
<dbReference type="OrthoDB" id="269802at2"/>
<dbReference type="InterPro" id="IPR033469">
    <property type="entry name" value="CYTH-like_dom_sf"/>
</dbReference>
<gene>
    <name evidence="2" type="ORF">CA13_04540</name>
</gene>
<sequence>MFEVEQKFHVPDVEELRSSMDQMGLTPVSTEQHVDAYYNHPSRDFAQTQEALRVRRVNGVPYVTYKGKKLPGDVKARRELEWHLSPGDPEGENMESLLKLLGFTNVAQVKKRRDVFQSPAGQWEALTAVIDQVEGLGTFAELEWVVADESGVEAARTQIRDFAAELGLDHTEHRSYLRMLLELHG</sequence>
<accession>A0A5C5YWY8</accession>
<dbReference type="SMART" id="SM01118">
    <property type="entry name" value="CYTH"/>
    <property type="match status" value="1"/>
</dbReference>
<dbReference type="AlphaFoldDB" id="A0A5C5YWY8"/>
<keyword evidence="3" id="KW-1185">Reference proteome</keyword>
<evidence type="ECO:0000259" key="1">
    <source>
        <dbReference type="PROSITE" id="PS51707"/>
    </source>
</evidence>
<dbReference type="InterPro" id="IPR023577">
    <property type="entry name" value="CYTH_domain"/>
</dbReference>
<dbReference type="InterPro" id="IPR008173">
    <property type="entry name" value="Adenylyl_cyclase_CyaB"/>
</dbReference>
<comment type="caution">
    <text evidence="2">The sequence shown here is derived from an EMBL/GenBank/DDBJ whole genome shotgun (WGS) entry which is preliminary data.</text>
</comment>
<dbReference type="PROSITE" id="PS51707">
    <property type="entry name" value="CYTH"/>
    <property type="match status" value="1"/>
</dbReference>
<name>A0A5C5YWY8_9BACT</name>
<dbReference type="PANTHER" id="PTHR21028">
    <property type="entry name" value="SI:CH211-156B7.4"/>
    <property type="match status" value="1"/>
</dbReference>
<dbReference type="NCBIfam" id="TIGR00318">
    <property type="entry name" value="cyaB"/>
    <property type="match status" value="1"/>
</dbReference>
<dbReference type="Gene3D" id="2.40.320.10">
    <property type="entry name" value="Hypothetical Protein Pfu-838710-001"/>
    <property type="match status" value="1"/>
</dbReference>
<organism evidence="2 3">
    <name type="scientific">Novipirellula herctigrandis</name>
    <dbReference type="NCBI Taxonomy" id="2527986"/>
    <lineage>
        <taxon>Bacteria</taxon>
        <taxon>Pseudomonadati</taxon>
        <taxon>Planctomycetota</taxon>
        <taxon>Planctomycetia</taxon>
        <taxon>Pirellulales</taxon>
        <taxon>Pirellulaceae</taxon>
        <taxon>Novipirellula</taxon>
    </lineage>
</organism>
<evidence type="ECO:0000313" key="2">
    <source>
        <dbReference type="EMBL" id="TWT79057.1"/>
    </source>
</evidence>
<dbReference type="EMBL" id="SJPJ01000001">
    <property type="protein sequence ID" value="TWT79057.1"/>
    <property type="molecule type" value="Genomic_DNA"/>
</dbReference>
<dbReference type="RefSeq" id="WP_146394290.1">
    <property type="nucleotide sequence ID" value="NZ_SJPJ01000001.1"/>
</dbReference>
<reference evidence="2 3" key="1">
    <citation type="submission" date="2019-02" db="EMBL/GenBank/DDBJ databases">
        <title>Deep-cultivation of Planctomycetes and their phenomic and genomic characterization uncovers novel biology.</title>
        <authorList>
            <person name="Wiegand S."/>
            <person name="Jogler M."/>
            <person name="Boedeker C."/>
            <person name="Pinto D."/>
            <person name="Vollmers J."/>
            <person name="Rivas-Marin E."/>
            <person name="Kohn T."/>
            <person name="Peeters S.H."/>
            <person name="Heuer A."/>
            <person name="Rast P."/>
            <person name="Oberbeckmann S."/>
            <person name="Bunk B."/>
            <person name="Jeske O."/>
            <person name="Meyerdierks A."/>
            <person name="Storesund J.E."/>
            <person name="Kallscheuer N."/>
            <person name="Luecker S."/>
            <person name="Lage O.M."/>
            <person name="Pohl T."/>
            <person name="Merkel B.J."/>
            <person name="Hornburger P."/>
            <person name="Mueller R.-W."/>
            <person name="Bruemmer F."/>
            <person name="Labrenz M."/>
            <person name="Spormann A.M."/>
            <person name="Op Den Camp H."/>
            <person name="Overmann J."/>
            <person name="Amann R."/>
            <person name="Jetten M.S.M."/>
            <person name="Mascher T."/>
            <person name="Medema M.H."/>
            <person name="Devos D.P."/>
            <person name="Kaster A.-K."/>
            <person name="Ovreas L."/>
            <person name="Rohde M."/>
            <person name="Galperin M.Y."/>
            <person name="Jogler C."/>
        </authorList>
    </citation>
    <scope>NUCLEOTIDE SEQUENCE [LARGE SCALE GENOMIC DNA]</scope>
    <source>
        <strain evidence="2 3">CA13</strain>
    </source>
</reference>
<dbReference type="Pfam" id="PF01928">
    <property type="entry name" value="CYTH"/>
    <property type="match status" value="1"/>
</dbReference>
<protein>
    <submittedName>
        <fullName evidence="2">CYTH domain protein</fullName>
    </submittedName>
</protein>
<proteinExistence type="predicted"/>
<dbReference type="Proteomes" id="UP000315010">
    <property type="component" value="Unassembled WGS sequence"/>
</dbReference>
<dbReference type="PANTHER" id="PTHR21028:SF2">
    <property type="entry name" value="CYTH DOMAIN-CONTAINING PROTEIN"/>
    <property type="match status" value="1"/>
</dbReference>
<dbReference type="SUPFAM" id="SSF55154">
    <property type="entry name" value="CYTH-like phosphatases"/>
    <property type="match status" value="1"/>
</dbReference>